<name>A0A6V7UE86_MELEN</name>
<proteinExistence type="predicted"/>
<organism evidence="1 2">
    <name type="scientific">Meloidogyne enterolobii</name>
    <name type="common">Root-knot nematode worm</name>
    <name type="synonym">Meloidogyne mayaguensis</name>
    <dbReference type="NCBI Taxonomy" id="390850"/>
    <lineage>
        <taxon>Eukaryota</taxon>
        <taxon>Metazoa</taxon>
        <taxon>Ecdysozoa</taxon>
        <taxon>Nematoda</taxon>
        <taxon>Chromadorea</taxon>
        <taxon>Rhabditida</taxon>
        <taxon>Tylenchina</taxon>
        <taxon>Tylenchomorpha</taxon>
        <taxon>Tylenchoidea</taxon>
        <taxon>Meloidogynidae</taxon>
        <taxon>Meloidogyninae</taxon>
        <taxon>Meloidogyne</taxon>
    </lineage>
</organism>
<dbReference type="Proteomes" id="UP000580250">
    <property type="component" value="Unassembled WGS sequence"/>
</dbReference>
<sequence length="150" mass="17650">MTFLEGSKGRIILLRKYELLNEYIFFDNKRLIEQYILALMSKTPVVYKSNILMAHYVIWFRYVRFELLYPFDGGKSWKSLNQNNLMINVWNDRKISLNLIFDELYLSNNDDIENKIISSLGMMEAIKLWIEGKMNEDDSPPLGLNLTAPG</sequence>
<evidence type="ECO:0000313" key="2">
    <source>
        <dbReference type="Proteomes" id="UP000580250"/>
    </source>
</evidence>
<comment type="caution">
    <text evidence="1">The sequence shown here is derived from an EMBL/GenBank/DDBJ whole genome shotgun (WGS) entry which is preliminary data.</text>
</comment>
<gene>
    <name evidence="1" type="ORF">MENT_LOCUS11548</name>
</gene>
<accession>A0A6V7UE86</accession>
<protein>
    <submittedName>
        <fullName evidence="1">Uncharacterized protein</fullName>
    </submittedName>
</protein>
<dbReference type="EMBL" id="CAJEWN010000056">
    <property type="protein sequence ID" value="CAD2154587.1"/>
    <property type="molecule type" value="Genomic_DNA"/>
</dbReference>
<evidence type="ECO:0000313" key="1">
    <source>
        <dbReference type="EMBL" id="CAD2154587.1"/>
    </source>
</evidence>
<reference evidence="1 2" key="1">
    <citation type="submission" date="2020-08" db="EMBL/GenBank/DDBJ databases">
        <authorList>
            <person name="Koutsovoulos G."/>
            <person name="Danchin GJ E."/>
        </authorList>
    </citation>
    <scope>NUCLEOTIDE SEQUENCE [LARGE SCALE GENOMIC DNA]</scope>
</reference>
<dbReference type="AlphaFoldDB" id="A0A6V7UE86"/>